<feature type="domain" description="Cupin type-2" evidence="1">
    <location>
        <begin position="58"/>
        <end position="118"/>
    </location>
</feature>
<evidence type="ECO:0000313" key="2">
    <source>
        <dbReference type="EMBL" id="WCT77192.1"/>
    </source>
</evidence>
<evidence type="ECO:0000259" key="1">
    <source>
        <dbReference type="Pfam" id="PF07883"/>
    </source>
</evidence>
<keyword evidence="3" id="KW-1185">Reference proteome</keyword>
<protein>
    <submittedName>
        <fullName evidence="2">Cupin domain-containing protein</fullName>
    </submittedName>
</protein>
<sequence>MAHNLATHPVHLGLGGTACAEPEFTGMDWYGPYIARHAADGAQGRLVSLYTFTQDWDSWEMHPEGEEVVICLDGEITLIQEDAQGVRQEIALGAGECAINPRGVWHTANVAASARVLFITAGWNTQGRARET</sequence>
<gene>
    <name evidence="2" type="ORF">PQ457_14935</name>
</gene>
<proteinExistence type="predicted"/>
<name>A0ABY7TVB5_9SPHN</name>
<accession>A0ABY7TVB5</accession>
<reference evidence="2 3" key="1">
    <citation type="submission" date="2023-02" db="EMBL/GenBank/DDBJ databases">
        <title>Genome sequence of Novosphingobium humi KACC 19094.</title>
        <authorList>
            <person name="Kim S."/>
            <person name="Heo J."/>
            <person name="Kwon S.-W."/>
        </authorList>
    </citation>
    <scope>NUCLEOTIDE SEQUENCE [LARGE SCALE GENOMIC DNA]</scope>
    <source>
        <strain evidence="2 3">KACC 19094</strain>
    </source>
</reference>
<dbReference type="InterPro" id="IPR013096">
    <property type="entry name" value="Cupin_2"/>
</dbReference>
<organism evidence="2 3">
    <name type="scientific">Novosphingobium humi</name>
    <dbReference type="NCBI Taxonomy" id="2282397"/>
    <lineage>
        <taxon>Bacteria</taxon>
        <taxon>Pseudomonadati</taxon>
        <taxon>Pseudomonadota</taxon>
        <taxon>Alphaproteobacteria</taxon>
        <taxon>Sphingomonadales</taxon>
        <taxon>Sphingomonadaceae</taxon>
        <taxon>Novosphingobium</taxon>
    </lineage>
</organism>
<dbReference type="SUPFAM" id="SSF51182">
    <property type="entry name" value="RmlC-like cupins"/>
    <property type="match status" value="1"/>
</dbReference>
<dbReference type="Gene3D" id="2.60.120.10">
    <property type="entry name" value="Jelly Rolls"/>
    <property type="match status" value="1"/>
</dbReference>
<dbReference type="EMBL" id="CP117417">
    <property type="protein sequence ID" value="WCT77192.1"/>
    <property type="molecule type" value="Genomic_DNA"/>
</dbReference>
<evidence type="ECO:0000313" key="3">
    <source>
        <dbReference type="Proteomes" id="UP001218231"/>
    </source>
</evidence>
<dbReference type="Proteomes" id="UP001218231">
    <property type="component" value="Chromosome"/>
</dbReference>
<dbReference type="InterPro" id="IPR011051">
    <property type="entry name" value="RmlC_Cupin_sf"/>
</dbReference>
<dbReference type="InterPro" id="IPR014710">
    <property type="entry name" value="RmlC-like_jellyroll"/>
</dbReference>
<dbReference type="RefSeq" id="WP_273617574.1">
    <property type="nucleotide sequence ID" value="NZ_CP117417.1"/>
</dbReference>
<dbReference type="Pfam" id="PF07883">
    <property type="entry name" value="Cupin_2"/>
    <property type="match status" value="1"/>
</dbReference>